<evidence type="ECO:0000256" key="1">
    <source>
        <dbReference type="SAM" id="MobiDB-lite"/>
    </source>
</evidence>
<reference evidence="2 3" key="1">
    <citation type="journal article" date="2019" name="Int. J. Syst. Evol. Microbiol.">
        <title>The Global Catalogue of Microorganisms (GCM) 10K type strain sequencing project: providing services to taxonomists for standard genome sequencing and annotation.</title>
        <authorList>
            <consortium name="The Broad Institute Genomics Platform"/>
            <consortium name="The Broad Institute Genome Sequencing Center for Infectious Disease"/>
            <person name="Wu L."/>
            <person name="Ma J."/>
        </authorList>
    </citation>
    <scope>NUCLEOTIDE SEQUENCE [LARGE SCALE GENOMIC DNA]</scope>
    <source>
        <strain evidence="2 3">JCM 10649</strain>
    </source>
</reference>
<evidence type="ECO:0000313" key="3">
    <source>
        <dbReference type="Proteomes" id="UP001499895"/>
    </source>
</evidence>
<dbReference type="Proteomes" id="UP001499895">
    <property type="component" value="Unassembled WGS sequence"/>
</dbReference>
<accession>A0ABN0ZY65</accession>
<evidence type="ECO:0000313" key="2">
    <source>
        <dbReference type="EMBL" id="GAA0462925.1"/>
    </source>
</evidence>
<gene>
    <name evidence="2" type="ORF">GCM10009544_26750</name>
</gene>
<proteinExistence type="predicted"/>
<feature type="region of interest" description="Disordered" evidence="1">
    <location>
        <begin position="1"/>
        <end position="21"/>
    </location>
</feature>
<protein>
    <submittedName>
        <fullName evidence="2">Uncharacterized protein</fullName>
    </submittedName>
</protein>
<dbReference type="RefSeq" id="WP_344089811.1">
    <property type="nucleotide sequence ID" value="NZ_BAAAHB010000024.1"/>
</dbReference>
<comment type="caution">
    <text evidence="2">The sequence shown here is derived from an EMBL/GenBank/DDBJ whole genome shotgun (WGS) entry which is preliminary data.</text>
</comment>
<sequence>MTVDQWHASPSRPPDATTDSATGEVRLRVALFQFDSLQGTIDLVFTRLEAAELYILLARALNGSGFSAAGRLA</sequence>
<name>A0ABN0ZY65_9ACTN</name>
<keyword evidence="3" id="KW-1185">Reference proteome</keyword>
<organism evidence="2 3">
    <name type="scientific">Streptomyces stramineus</name>
    <dbReference type="NCBI Taxonomy" id="173861"/>
    <lineage>
        <taxon>Bacteria</taxon>
        <taxon>Bacillati</taxon>
        <taxon>Actinomycetota</taxon>
        <taxon>Actinomycetes</taxon>
        <taxon>Kitasatosporales</taxon>
        <taxon>Streptomycetaceae</taxon>
        <taxon>Streptomyces</taxon>
    </lineage>
</organism>
<dbReference type="EMBL" id="BAAAHB010000024">
    <property type="protein sequence ID" value="GAA0462925.1"/>
    <property type="molecule type" value="Genomic_DNA"/>
</dbReference>